<dbReference type="KEGG" id="upa:UPA3_0324"/>
<proteinExistence type="predicted"/>
<evidence type="ECO:0000313" key="1">
    <source>
        <dbReference type="EMBL" id="ACA32733.1"/>
    </source>
</evidence>
<organism evidence="1 2">
    <name type="scientific">Ureaplasma parvum serovar 3 (strain ATCC 27815 / 27 / NCTC 11736)</name>
    <dbReference type="NCBI Taxonomy" id="505682"/>
    <lineage>
        <taxon>Bacteria</taxon>
        <taxon>Bacillati</taxon>
        <taxon>Mycoplasmatota</taxon>
        <taxon>Mycoplasmoidales</taxon>
        <taxon>Mycoplasmoidaceae</taxon>
        <taxon>Ureaplasma</taxon>
    </lineage>
</organism>
<sequence>MFEQVFFLASINDKKIIRWLYERYHKIFLKYINEQLNFKFYTLEIEANDLKTIIYEIFLKIFQVTRIKSLNQFIGFVKRQIYFYLVYLLRKSLSNKNLVNHLNNNNFENYELISTNSDEVGAELNNRFLIYEFLRSIQKENLFLYHFTILIIKGYNTKEISEILKINSAKIYYYKALLKKYIKKLL</sequence>
<dbReference type="GeneID" id="29672479"/>
<dbReference type="AlphaFoldDB" id="A0A2C9DXY6"/>
<accession>A0A2C9DXY6</accession>
<name>A0A2C9DXY6_UREP2</name>
<protein>
    <submittedName>
        <fullName evidence="1">Uncharacterized protein</fullName>
    </submittedName>
</protein>
<reference evidence="1 2" key="1">
    <citation type="submission" date="2008-02" db="EMBL/GenBank/DDBJ databases">
        <title>Genome sequence of Ureaplasma parvum serovar 3.</title>
        <authorList>
            <person name="Methe B.A."/>
            <person name="Glass J."/>
            <person name="Waites K."/>
            <person name="Shrivastava S."/>
        </authorList>
    </citation>
    <scope>NUCLEOTIDE SEQUENCE [LARGE SCALE GENOMIC DNA]</scope>
    <source>
        <strain evidence="2">ATCC 27815 / 27 / NCTC 11736</strain>
    </source>
</reference>
<evidence type="ECO:0000313" key="2">
    <source>
        <dbReference type="Proteomes" id="UP000002162"/>
    </source>
</evidence>
<gene>
    <name evidence="1" type="ordered locus">UPA3_0324</name>
</gene>
<dbReference type="Proteomes" id="UP000002162">
    <property type="component" value="Chromosome"/>
</dbReference>
<dbReference type="EMBL" id="CP000942">
    <property type="protein sequence ID" value="ACA32733.1"/>
    <property type="molecule type" value="Genomic_DNA"/>
</dbReference>
<dbReference type="HOGENOM" id="CLU_1453827_0_0_14"/>
<dbReference type="RefSeq" id="WP_006688579.1">
    <property type="nucleotide sequence ID" value="NC_010503.1"/>
</dbReference>